<dbReference type="InterPro" id="IPR000297">
    <property type="entry name" value="PPIase_PpiC"/>
</dbReference>
<dbReference type="PANTHER" id="PTHR47245:SF2">
    <property type="entry name" value="PEPTIDYL-PROLYL CIS-TRANS ISOMERASE HP_0175-RELATED"/>
    <property type="match status" value="1"/>
</dbReference>
<organism evidence="8">
    <name type="scientific">Polaromonas hydrogenivorans</name>
    <dbReference type="NCBI Taxonomy" id="335476"/>
    <lineage>
        <taxon>Bacteria</taxon>
        <taxon>Pseudomonadati</taxon>
        <taxon>Pseudomonadota</taxon>
        <taxon>Betaproteobacteria</taxon>
        <taxon>Burkholderiales</taxon>
        <taxon>Comamonadaceae</taxon>
        <taxon>Polaromonas</taxon>
    </lineage>
</organism>
<dbReference type="AlphaFoldDB" id="A0AAU7LQQ9"/>
<dbReference type="Pfam" id="PF13616">
    <property type="entry name" value="Rotamase_3"/>
    <property type="match status" value="1"/>
</dbReference>
<dbReference type="EMBL" id="CP157675">
    <property type="protein sequence ID" value="XBP69921.1"/>
    <property type="molecule type" value="Genomic_DNA"/>
</dbReference>
<dbReference type="EC" id="5.2.1.8" evidence="3"/>
<reference evidence="8" key="1">
    <citation type="submission" date="2024-05" db="EMBL/GenBank/DDBJ databases">
        <authorList>
            <person name="Bunk B."/>
            <person name="Swiderski J."/>
            <person name="Sproer C."/>
            <person name="Thiel V."/>
        </authorList>
    </citation>
    <scope>NUCLEOTIDE SEQUENCE</scope>
    <source>
        <strain evidence="8">DSM 17735</strain>
    </source>
</reference>
<protein>
    <recommendedName>
        <fullName evidence="3">peptidylprolyl isomerase</fullName>
        <ecNumber evidence="3">5.2.1.8</ecNumber>
    </recommendedName>
</protein>
<proteinExistence type="inferred from homology"/>
<dbReference type="InterPro" id="IPR046357">
    <property type="entry name" value="PPIase_dom_sf"/>
</dbReference>
<evidence type="ECO:0000256" key="3">
    <source>
        <dbReference type="ARBA" id="ARBA00013194"/>
    </source>
</evidence>
<evidence type="ECO:0000256" key="2">
    <source>
        <dbReference type="ARBA" id="ARBA00007656"/>
    </source>
</evidence>
<dbReference type="RefSeq" id="WP_349278897.1">
    <property type="nucleotide sequence ID" value="NZ_CBCSCU010000018.1"/>
</dbReference>
<keyword evidence="4 6" id="KW-0697">Rotamase</keyword>
<dbReference type="GO" id="GO:0003755">
    <property type="term" value="F:peptidyl-prolyl cis-trans isomerase activity"/>
    <property type="evidence" value="ECO:0007669"/>
    <property type="project" value="UniProtKB-KW"/>
</dbReference>
<name>A0AAU7LQQ9_9BURK</name>
<comment type="catalytic activity">
    <reaction evidence="1">
        <text>[protein]-peptidylproline (omega=180) = [protein]-peptidylproline (omega=0)</text>
        <dbReference type="Rhea" id="RHEA:16237"/>
        <dbReference type="Rhea" id="RHEA-COMP:10747"/>
        <dbReference type="Rhea" id="RHEA-COMP:10748"/>
        <dbReference type="ChEBI" id="CHEBI:83833"/>
        <dbReference type="ChEBI" id="CHEBI:83834"/>
        <dbReference type="EC" id="5.2.1.8"/>
    </reaction>
</comment>
<evidence type="ECO:0000256" key="5">
    <source>
        <dbReference type="ARBA" id="ARBA00023235"/>
    </source>
</evidence>
<sequence>MNAQTSTVTGCGSSTCQCAGTAASTQAAVPTAAVNGIELHAPGQRPDVNTLRELAYSELLRQHAVMKGLLPRHKDLTAPELGEAERKVIEAMVDGEVHSPQPNEDECQRYYEANTAQFMVGQALHVRHILFAVTPGVNVHALTVHAEKALLELTRKDAFPERFAQLAAELSNCPTSAQGGDLGWVGPDDCAPELANELFHQKHSQWGMGVHPRLIHTRFGFHIIEVLGRRAGKLPAYGEVRERIKALLEMQSRARALHQYMSLLVGEALVEGIALEGADSPLVQ</sequence>
<evidence type="ECO:0000256" key="1">
    <source>
        <dbReference type="ARBA" id="ARBA00000971"/>
    </source>
</evidence>
<keyword evidence="5 6" id="KW-0413">Isomerase</keyword>
<feature type="domain" description="PpiC" evidence="7">
    <location>
        <begin position="121"/>
        <end position="228"/>
    </location>
</feature>
<evidence type="ECO:0000256" key="6">
    <source>
        <dbReference type="PROSITE-ProRule" id="PRU00278"/>
    </source>
</evidence>
<dbReference type="InterPro" id="IPR023058">
    <property type="entry name" value="PPIase_PpiC_CS"/>
</dbReference>
<dbReference type="PANTHER" id="PTHR47245">
    <property type="entry name" value="PEPTIDYLPROLYL ISOMERASE"/>
    <property type="match status" value="1"/>
</dbReference>
<evidence type="ECO:0000259" key="7">
    <source>
        <dbReference type="PROSITE" id="PS50198"/>
    </source>
</evidence>
<dbReference type="InterPro" id="IPR050245">
    <property type="entry name" value="PrsA_foldase"/>
</dbReference>
<dbReference type="PROSITE" id="PS50198">
    <property type="entry name" value="PPIC_PPIASE_2"/>
    <property type="match status" value="1"/>
</dbReference>
<evidence type="ECO:0000313" key="8">
    <source>
        <dbReference type="EMBL" id="XBP69921.1"/>
    </source>
</evidence>
<accession>A0AAU7LQQ9</accession>
<comment type="similarity">
    <text evidence="2">Belongs to the PpiC/parvulin rotamase family.</text>
</comment>
<evidence type="ECO:0000256" key="4">
    <source>
        <dbReference type="ARBA" id="ARBA00023110"/>
    </source>
</evidence>
<dbReference type="PROSITE" id="PS01096">
    <property type="entry name" value="PPIC_PPIASE_1"/>
    <property type="match status" value="1"/>
</dbReference>
<gene>
    <name evidence="8" type="ORF">ABLV49_18915</name>
</gene>
<dbReference type="Gene3D" id="3.10.50.40">
    <property type="match status" value="1"/>
</dbReference>
<dbReference type="SUPFAM" id="SSF54534">
    <property type="entry name" value="FKBP-like"/>
    <property type="match status" value="1"/>
</dbReference>